<reference evidence="2" key="1">
    <citation type="submission" date="2022-08" db="EMBL/GenBank/DDBJ databases">
        <authorList>
            <person name="Kallberg Y."/>
            <person name="Tangrot J."/>
            <person name="Rosling A."/>
        </authorList>
    </citation>
    <scope>NUCLEOTIDE SEQUENCE</scope>
    <source>
        <strain evidence="2">Wild A</strain>
    </source>
</reference>
<dbReference type="EMBL" id="CAMKVN010005942">
    <property type="protein sequence ID" value="CAI2189631.1"/>
    <property type="molecule type" value="Genomic_DNA"/>
</dbReference>
<organism evidence="2 3">
    <name type="scientific">Funneliformis geosporum</name>
    <dbReference type="NCBI Taxonomy" id="1117311"/>
    <lineage>
        <taxon>Eukaryota</taxon>
        <taxon>Fungi</taxon>
        <taxon>Fungi incertae sedis</taxon>
        <taxon>Mucoromycota</taxon>
        <taxon>Glomeromycotina</taxon>
        <taxon>Glomeromycetes</taxon>
        <taxon>Glomerales</taxon>
        <taxon>Glomeraceae</taxon>
        <taxon>Funneliformis</taxon>
    </lineage>
</organism>
<evidence type="ECO:0000256" key="1">
    <source>
        <dbReference type="SAM" id="MobiDB-lite"/>
    </source>
</evidence>
<feature type="region of interest" description="Disordered" evidence="1">
    <location>
        <begin position="71"/>
        <end position="123"/>
    </location>
</feature>
<evidence type="ECO:0000313" key="2">
    <source>
        <dbReference type="EMBL" id="CAI2189631.1"/>
    </source>
</evidence>
<dbReference type="OrthoDB" id="2358524at2759"/>
<gene>
    <name evidence="2" type="ORF">FWILDA_LOCUS14175</name>
</gene>
<protein>
    <submittedName>
        <fullName evidence="2">16906_t:CDS:1</fullName>
    </submittedName>
</protein>
<keyword evidence="3" id="KW-1185">Reference proteome</keyword>
<accession>A0A9W4T1M0</accession>
<dbReference type="AlphaFoldDB" id="A0A9W4T1M0"/>
<feature type="compositionally biased region" description="Basic and acidic residues" evidence="1">
    <location>
        <begin position="84"/>
        <end position="115"/>
    </location>
</feature>
<sequence>MAKRRKVLILLPINLKVLPKNIIQSPKRVDKKILASILARVTALENENKALKAKAKKKVLVSRSEIVTSKMSKSNYNKGKGKRRQDFSLERSSSKQESNDARDYESNTINKDHDNSSVTLPIPKPSGKSSKFVNLHLKLNLEKNIYESYRTAFYELIECHTPIGIQYKNLDKNIRAGIIRKFKKANPHFPECIGDWAL</sequence>
<feature type="non-terminal residue" evidence="2">
    <location>
        <position position="1"/>
    </location>
</feature>
<name>A0A9W4T1M0_9GLOM</name>
<evidence type="ECO:0000313" key="3">
    <source>
        <dbReference type="Proteomes" id="UP001153678"/>
    </source>
</evidence>
<dbReference type="Proteomes" id="UP001153678">
    <property type="component" value="Unassembled WGS sequence"/>
</dbReference>
<proteinExistence type="predicted"/>
<comment type="caution">
    <text evidence="2">The sequence shown here is derived from an EMBL/GenBank/DDBJ whole genome shotgun (WGS) entry which is preliminary data.</text>
</comment>